<feature type="signal peptide" evidence="19">
    <location>
        <begin position="1"/>
        <end position="21"/>
    </location>
</feature>
<evidence type="ECO:0000256" key="10">
    <source>
        <dbReference type="ARBA" id="ARBA00023180"/>
    </source>
</evidence>
<reference evidence="21" key="1">
    <citation type="submission" date="2022-11" db="EMBL/GenBank/DDBJ databases">
        <authorList>
            <person name="Petersen C."/>
        </authorList>
    </citation>
    <scope>NUCLEOTIDE SEQUENCE</scope>
    <source>
        <strain evidence="21">IBT 34128</strain>
    </source>
</reference>
<dbReference type="GO" id="GO:0031505">
    <property type="term" value="P:fungal-type cell wall organization"/>
    <property type="evidence" value="ECO:0007669"/>
    <property type="project" value="TreeGrafter"/>
</dbReference>
<dbReference type="CDD" id="cd02183">
    <property type="entry name" value="GH16_fungal_CRH1_transglycosylase"/>
    <property type="match status" value="1"/>
</dbReference>
<evidence type="ECO:0000313" key="22">
    <source>
        <dbReference type="Proteomes" id="UP001141434"/>
    </source>
</evidence>
<dbReference type="GO" id="GO:0009277">
    <property type="term" value="C:fungal-type cell wall"/>
    <property type="evidence" value="ECO:0007669"/>
    <property type="project" value="TreeGrafter"/>
</dbReference>
<evidence type="ECO:0000313" key="21">
    <source>
        <dbReference type="EMBL" id="KAJ5091161.1"/>
    </source>
</evidence>
<dbReference type="InterPro" id="IPR000757">
    <property type="entry name" value="Beta-glucanase-like"/>
</dbReference>
<dbReference type="OrthoDB" id="4781at2759"/>
<evidence type="ECO:0000256" key="2">
    <source>
        <dbReference type="ARBA" id="ARBA00004609"/>
    </source>
</evidence>
<evidence type="ECO:0000256" key="1">
    <source>
        <dbReference type="ARBA" id="ARBA00000822"/>
    </source>
</evidence>
<feature type="compositionally biased region" description="Basic and acidic residues" evidence="18">
    <location>
        <begin position="254"/>
        <end position="264"/>
    </location>
</feature>
<evidence type="ECO:0000256" key="5">
    <source>
        <dbReference type="ARBA" id="ARBA00022676"/>
    </source>
</evidence>
<keyword evidence="6" id="KW-0808">Transferase</keyword>
<accession>A0A9W9F0B6</accession>
<reference evidence="21" key="2">
    <citation type="journal article" date="2023" name="IMA Fungus">
        <title>Comparative genomic study of the Penicillium genus elucidates a diverse pangenome and 15 lateral gene transfer events.</title>
        <authorList>
            <person name="Petersen C."/>
            <person name="Sorensen T."/>
            <person name="Nielsen M.R."/>
            <person name="Sondergaard T.E."/>
            <person name="Sorensen J.L."/>
            <person name="Fitzpatrick D.A."/>
            <person name="Frisvad J.C."/>
            <person name="Nielsen K.L."/>
        </authorList>
    </citation>
    <scope>NUCLEOTIDE SEQUENCE</scope>
    <source>
        <strain evidence="21">IBT 34128</strain>
    </source>
</reference>
<evidence type="ECO:0000256" key="6">
    <source>
        <dbReference type="ARBA" id="ARBA00022679"/>
    </source>
</evidence>
<sequence>MPSFFKYATAALAAAAPFVSAQTHSDCNPMKKSCPPNKGTTESHITYDFTKQENVDKWKTTGGKVKTGDQGAEFTVGKKGDAPTIDTPFYFFFGELTVKMKAAPGTGIVSSIVMESDDLDEIDWEGLGSKNDKIETNYFGKGDTTTYDRETYPPVSDPQGTWHEYKIVWAEDHITWKIDDKDVRTVKKADAKGGSRFPQTPMRVRIGVWAGGDPSNGQGTIEWAGGSTDYSKAPFTMYVKEVQIKNDNPAKSYEWTDKSGDAKSIKKSGATSRDESSSSSSSSSDSSSSTDSSSSASSTMATTTKSSGSKSTGSGSSSAADSSSSGGSSSSDSASASGSGSPSSSGSGSSTSSSASPSSSYNAAANMAATYVAPLSLLAILTAFFQL</sequence>
<evidence type="ECO:0000256" key="12">
    <source>
        <dbReference type="ARBA" id="ARBA00023295"/>
    </source>
</evidence>
<dbReference type="GO" id="GO:0098552">
    <property type="term" value="C:side of membrane"/>
    <property type="evidence" value="ECO:0007669"/>
    <property type="project" value="UniProtKB-KW"/>
</dbReference>
<comment type="similarity">
    <text evidence="14">Belongs to the glycosyl hydrolase 16 family. CRH1 subfamily.</text>
</comment>
<evidence type="ECO:0000256" key="8">
    <source>
        <dbReference type="ARBA" id="ARBA00022801"/>
    </source>
</evidence>
<keyword evidence="5" id="KW-0328">Glycosyltransferase</keyword>
<comment type="subcellular location">
    <subcellularLocation>
        <location evidence="2">Cell membrane</location>
        <topology evidence="2">Lipid-anchor</topology>
        <topology evidence="2">GPI-anchor</topology>
    </subcellularLocation>
</comment>
<protein>
    <recommendedName>
        <fullName evidence="15">Crh-like protein</fullName>
        <ecNumber evidence="15">3.2.-.-</ecNumber>
    </recommendedName>
</protein>
<keyword evidence="8 15" id="KW-0378">Hydrolase</keyword>
<dbReference type="PANTHER" id="PTHR10963:SF27">
    <property type="entry name" value="GLYCOSIDASE-RELATED"/>
    <property type="match status" value="1"/>
</dbReference>
<dbReference type="Proteomes" id="UP001141434">
    <property type="component" value="Unassembled WGS sequence"/>
</dbReference>
<feature type="compositionally biased region" description="Low complexity" evidence="18">
    <location>
        <begin position="277"/>
        <end position="360"/>
    </location>
</feature>
<keyword evidence="10" id="KW-0325">Glycoprotein</keyword>
<dbReference type="Gene3D" id="2.60.120.200">
    <property type="match status" value="1"/>
</dbReference>
<dbReference type="EMBL" id="JAPMSZ010000009">
    <property type="protein sequence ID" value="KAJ5091161.1"/>
    <property type="molecule type" value="Genomic_DNA"/>
</dbReference>
<keyword evidence="4" id="KW-0336">GPI-anchor</keyword>
<evidence type="ECO:0000256" key="19">
    <source>
        <dbReference type="SAM" id="SignalP"/>
    </source>
</evidence>
<dbReference type="EC" id="3.2.-.-" evidence="15"/>
<keyword evidence="17" id="KW-1015">Disulfide bond</keyword>
<evidence type="ECO:0000256" key="18">
    <source>
        <dbReference type="SAM" id="MobiDB-lite"/>
    </source>
</evidence>
<dbReference type="InterPro" id="IPR017168">
    <property type="entry name" value="CHR-like"/>
</dbReference>
<evidence type="ECO:0000256" key="16">
    <source>
        <dbReference type="PIRSR" id="PIRSR037299-1"/>
    </source>
</evidence>
<dbReference type="AlphaFoldDB" id="A0A9W9F0B6"/>
<evidence type="ECO:0000256" key="4">
    <source>
        <dbReference type="ARBA" id="ARBA00022622"/>
    </source>
</evidence>
<dbReference type="RefSeq" id="XP_056509359.1">
    <property type="nucleotide sequence ID" value="XM_056656559.1"/>
</dbReference>
<dbReference type="GeneID" id="81395728"/>
<keyword evidence="13" id="KW-0961">Cell wall biogenesis/degradation</keyword>
<evidence type="ECO:0000256" key="3">
    <source>
        <dbReference type="ARBA" id="ARBA00022475"/>
    </source>
</evidence>
<dbReference type="PIRSF" id="PIRSF037299">
    <property type="entry name" value="Glycosidase_CRH1_prd"/>
    <property type="match status" value="1"/>
</dbReference>
<feature type="domain" description="GH16" evidence="20">
    <location>
        <begin position="40"/>
        <end position="239"/>
    </location>
</feature>
<dbReference type="SUPFAM" id="SSF49899">
    <property type="entry name" value="Concanavalin A-like lectins/glucanases"/>
    <property type="match status" value="1"/>
</dbReference>
<keyword evidence="9 15" id="KW-0472">Membrane</keyword>
<dbReference type="PANTHER" id="PTHR10963">
    <property type="entry name" value="GLYCOSYL HYDROLASE-RELATED"/>
    <property type="match status" value="1"/>
</dbReference>
<feature type="chain" id="PRO_5040893677" description="Crh-like protein" evidence="19">
    <location>
        <begin position="22"/>
        <end position="387"/>
    </location>
</feature>
<feature type="active site" description="Proton donor" evidence="16">
    <location>
        <position position="125"/>
    </location>
</feature>
<comment type="caution">
    <text evidence="21">The sequence shown here is derived from an EMBL/GenBank/DDBJ whole genome shotgun (WGS) entry which is preliminary data.</text>
</comment>
<organism evidence="21 22">
    <name type="scientific">Penicillium alfredii</name>
    <dbReference type="NCBI Taxonomy" id="1506179"/>
    <lineage>
        <taxon>Eukaryota</taxon>
        <taxon>Fungi</taxon>
        <taxon>Dikarya</taxon>
        <taxon>Ascomycota</taxon>
        <taxon>Pezizomycotina</taxon>
        <taxon>Eurotiomycetes</taxon>
        <taxon>Eurotiomycetidae</taxon>
        <taxon>Eurotiales</taxon>
        <taxon>Aspergillaceae</taxon>
        <taxon>Penicillium</taxon>
    </lineage>
</organism>
<dbReference type="InterPro" id="IPR050546">
    <property type="entry name" value="Glycosyl_Hydrlase_16"/>
</dbReference>
<dbReference type="InterPro" id="IPR013320">
    <property type="entry name" value="ConA-like_dom_sf"/>
</dbReference>
<keyword evidence="7 19" id="KW-0732">Signal</keyword>
<evidence type="ECO:0000256" key="15">
    <source>
        <dbReference type="PIRNR" id="PIRNR037299"/>
    </source>
</evidence>
<feature type="active site" description="Nucleophile" evidence="16">
    <location>
        <position position="121"/>
    </location>
</feature>
<evidence type="ECO:0000256" key="9">
    <source>
        <dbReference type="ARBA" id="ARBA00023136"/>
    </source>
</evidence>
<dbReference type="PROSITE" id="PS51762">
    <property type="entry name" value="GH16_2"/>
    <property type="match status" value="1"/>
</dbReference>
<dbReference type="Pfam" id="PF00722">
    <property type="entry name" value="Glyco_hydro_16"/>
    <property type="match status" value="1"/>
</dbReference>
<proteinExistence type="inferred from homology"/>
<gene>
    <name evidence="21" type="ORF">NUU61_006031</name>
</gene>
<keyword evidence="12" id="KW-0326">Glycosidase</keyword>
<evidence type="ECO:0000256" key="7">
    <source>
        <dbReference type="ARBA" id="ARBA00022729"/>
    </source>
</evidence>
<keyword evidence="3" id="KW-1003">Cell membrane</keyword>
<comment type="catalytic activity">
    <reaction evidence="1">
        <text>Random endo-hydrolysis of N-acetyl-beta-D-glucosaminide (1-&gt;4)-beta-linkages in chitin and chitodextrins.</text>
        <dbReference type="EC" id="3.2.1.14"/>
    </reaction>
</comment>
<dbReference type="GO" id="GO:0008843">
    <property type="term" value="F:endochitinase activity"/>
    <property type="evidence" value="ECO:0007669"/>
    <property type="project" value="UniProtKB-EC"/>
</dbReference>
<feature type="disulfide bond" evidence="17">
    <location>
        <begin position="27"/>
        <end position="34"/>
    </location>
</feature>
<evidence type="ECO:0000256" key="13">
    <source>
        <dbReference type="ARBA" id="ARBA00023316"/>
    </source>
</evidence>
<evidence type="ECO:0000259" key="20">
    <source>
        <dbReference type="PROSITE" id="PS51762"/>
    </source>
</evidence>
<evidence type="ECO:0000256" key="17">
    <source>
        <dbReference type="PIRSR" id="PIRSR037299-2"/>
    </source>
</evidence>
<keyword evidence="22" id="KW-1185">Reference proteome</keyword>
<name>A0A9W9F0B6_9EURO</name>
<dbReference type="GO" id="GO:0005975">
    <property type="term" value="P:carbohydrate metabolic process"/>
    <property type="evidence" value="ECO:0007669"/>
    <property type="project" value="InterPro"/>
</dbReference>
<evidence type="ECO:0000256" key="14">
    <source>
        <dbReference type="ARBA" id="ARBA00038074"/>
    </source>
</evidence>
<evidence type="ECO:0000256" key="11">
    <source>
        <dbReference type="ARBA" id="ARBA00023288"/>
    </source>
</evidence>
<keyword evidence="11" id="KW-0449">Lipoprotein</keyword>
<dbReference type="GO" id="GO:0005886">
    <property type="term" value="C:plasma membrane"/>
    <property type="evidence" value="ECO:0007669"/>
    <property type="project" value="UniProtKB-SubCell"/>
</dbReference>
<feature type="region of interest" description="Disordered" evidence="18">
    <location>
        <begin position="251"/>
        <end position="360"/>
    </location>
</feature>
<dbReference type="GO" id="GO:0016757">
    <property type="term" value="F:glycosyltransferase activity"/>
    <property type="evidence" value="ECO:0007669"/>
    <property type="project" value="UniProtKB-KW"/>
</dbReference>